<feature type="non-terminal residue" evidence="1">
    <location>
        <position position="87"/>
    </location>
</feature>
<comment type="caution">
    <text evidence="1">The sequence shown here is derived from an EMBL/GenBank/DDBJ whole genome shotgun (WGS) entry which is preliminary data.</text>
</comment>
<protein>
    <submittedName>
        <fullName evidence="1">Uncharacterized protein</fullName>
    </submittedName>
</protein>
<evidence type="ECO:0000313" key="2">
    <source>
        <dbReference type="Proteomes" id="UP001187531"/>
    </source>
</evidence>
<evidence type="ECO:0000313" key="1">
    <source>
        <dbReference type="EMBL" id="KAK2712304.1"/>
    </source>
</evidence>
<sequence>IMQQVSSYAPSAVSRAFATISCLCYFEFRNFTEKSNVTNCHSSISDSTLPAQIHEQISHKYLPIVNPSIVGSPMQVVQNNVKMPNIR</sequence>
<keyword evidence="2" id="KW-1185">Reference proteome</keyword>
<dbReference type="AlphaFoldDB" id="A0AA88L455"/>
<gene>
    <name evidence="1" type="ORF">QYM36_011106</name>
</gene>
<reference evidence="1" key="1">
    <citation type="submission" date="2023-07" db="EMBL/GenBank/DDBJ databases">
        <title>Chromosome-level genome assembly of Artemia franciscana.</title>
        <authorList>
            <person name="Jo E."/>
        </authorList>
    </citation>
    <scope>NUCLEOTIDE SEQUENCE</scope>
    <source>
        <tissue evidence="1">Whole body</tissue>
    </source>
</reference>
<name>A0AA88L455_ARTSF</name>
<proteinExistence type="predicted"/>
<dbReference type="EMBL" id="JAVRJZ010000015">
    <property type="protein sequence ID" value="KAK2712304.1"/>
    <property type="molecule type" value="Genomic_DNA"/>
</dbReference>
<accession>A0AA88L455</accession>
<dbReference type="Proteomes" id="UP001187531">
    <property type="component" value="Unassembled WGS sequence"/>
</dbReference>
<feature type="non-terminal residue" evidence="1">
    <location>
        <position position="1"/>
    </location>
</feature>
<organism evidence="1 2">
    <name type="scientific">Artemia franciscana</name>
    <name type="common">Brine shrimp</name>
    <name type="synonym">Artemia sanfranciscana</name>
    <dbReference type="NCBI Taxonomy" id="6661"/>
    <lineage>
        <taxon>Eukaryota</taxon>
        <taxon>Metazoa</taxon>
        <taxon>Ecdysozoa</taxon>
        <taxon>Arthropoda</taxon>
        <taxon>Crustacea</taxon>
        <taxon>Branchiopoda</taxon>
        <taxon>Anostraca</taxon>
        <taxon>Artemiidae</taxon>
        <taxon>Artemia</taxon>
    </lineage>
</organism>